<dbReference type="KEGG" id="hazt:108674074"/>
<accession>A0A8B7NX49</accession>
<dbReference type="OrthoDB" id="10662841at2759"/>
<feature type="compositionally biased region" description="Basic and acidic residues" evidence="1">
    <location>
        <begin position="715"/>
        <end position="725"/>
    </location>
</feature>
<feature type="region of interest" description="Disordered" evidence="1">
    <location>
        <begin position="715"/>
        <end position="734"/>
    </location>
</feature>
<dbReference type="AlphaFoldDB" id="A0A8B7NX49"/>
<evidence type="ECO:0000313" key="3">
    <source>
        <dbReference type="RefSeq" id="XP_018017461.1"/>
    </source>
</evidence>
<dbReference type="RefSeq" id="XP_018017461.1">
    <property type="nucleotide sequence ID" value="XM_018161972.2"/>
</dbReference>
<name>A0A8B7NX49_HYAAZ</name>
<gene>
    <name evidence="3" type="primary">LOC108674074</name>
</gene>
<feature type="compositionally biased region" description="Basic and acidic residues" evidence="1">
    <location>
        <begin position="520"/>
        <end position="530"/>
    </location>
</feature>
<feature type="region of interest" description="Disordered" evidence="1">
    <location>
        <begin position="509"/>
        <end position="530"/>
    </location>
</feature>
<evidence type="ECO:0000313" key="2">
    <source>
        <dbReference type="Proteomes" id="UP000694843"/>
    </source>
</evidence>
<feature type="region of interest" description="Disordered" evidence="1">
    <location>
        <begin position="439"/>
        <end position="494"/>
    </location>
</feature>
<dbReference type="GeneID" id="108674074"/>
<sequence>MIQLYLSQKFSLIRGFAKLAEVCIDGMANLQLPRSSYKTLDKLANYFVADCCAIEYLSLHSRCEFCDQFLLALQLRYLPAINLIAGIDAPPICRFGNGDDDLVHEEVYCWSFDDNKPGAGDSDYFNRLVSCVLLQAISAGIVQSKALMAAESQHEVDDALEVIAGTILTLDECEQQSKLGSETDHMRSVIFFTKYRLMSLRARYMVASSAASTSKCPITDLHKSSGILLSLATSLEKRVPGVACPHRKKYQNLLRLAATLNKARNKILQHATEEVCDPSVDYCTELLPDQPPEQPTDSAETHKLLGALAGLTHVYLVLYKSGITSAAELDKKAKQRLRDALEKVFAGVGSADARSQCLGLFYETWHGYNARLISRDAADVTVAQRVESFRLCMGVLLVLAVHQLAGHTEESSDVDCEKKKKREESSDVDCEKKKKSEKSPDVDCEKKKKREQSSDVDCEKKKKREESSDVERKKNNNKDIAVHKNTKSNPTTSFKNKLIRGEKIDCSETRKHSQNVLPHESFEKSSDKKALEEQSKNTPLSWFFQVMTEKLLGLFPFDIPLSSFIAHSMLPALGNLECDLESEEPTNFDSHLDDCLTVEGLSVARLVLNSFLNENLPDKEFRLETFIAWTEMAAWQNVMLHSVDGLESIAISATTGFSNVDIKSLRTEEDLEILARLYAGPLIDFDHPMEATLKDYLETLTDVHENLLHLLTREDGGGRSADRVKNKPRQTKGKIQPRKESLLDVPTLQTLCLLLRDEQQKEEPPSVASVRALLHQAHTLIDKEPFTFKILD</sequence>
<reference evidence="3" key="1">
    <citation type="submission" date="2025-08" db="UniProtKB">
        <authorList>
            <consortium name="RefSeq"/>
        </authorList>
    </citation>
    <scope>IDENTIFICATION</scope>
    <source>
        <tissue evidence="3">Whole organism</tissue>
    </source>
</reference>
<proteinExistence type="predicted"/>
<keyword evidence="2" id="KW-1185">Reference proteome</keyword>
<organism evidence="2 3">
    <name type="scientific">Hyalella azteca</name>
    <name type="common">Amphipod</name>
    <dbReference type="NCBI Taxonomy" id="294128"/>
    <lineage>
        <taxon>Eukaryota</taxon>
        <taxon>Metazoa</taxon>
        <taxon>Ecdysozoa</taxon>
        <taxon>Arthropoda</taxon>
        <taxon>Crustacea</taxon>
        <taxon>Multicrustacea</taxon>
        <taxon>Malacostraca</taxon>
        <taxon>Eumalacostraca</taxon>
        <taxon>Peracarida</taxon>
        <taxon>Amphipoda</taxon>
        <taxon>Senticaudata</taxon>
        <taxon>Talitrida</taxon>
        <taxon>Talitroidea</taxon>
        <taxon>Hyalellidae</taxon>
        <taxon>Hyalella</taxon>
    </lineage>
</organism>
<feature type="compositionally biased region" description="Basic and acidic residues" evidence="1">
    <location>
        <begin position="439"/>
        <end position="482"/>
    </location>
</feature>
<dbReference type="Proteomes" id="UP000694843">
    <property type="component" value="Unplaced"/>
</dbReference>
<protein>
    <submittedName>
        <fullName evidence="3">Uncharacterized protein LOC108674074</fullName>
    </submittedName>
</protein>
<evidence type="ECO:0000256" key="1">
    <source>
        <dbReference type="SAM" id="MobiDB-lite"/>
    </source>
</evidence>